<organism evidence="3 4">
    <name type="scientific">Moorena producens 3L</name>
    <dbReference type="NCBI Taxonomy" id="489825"/>
    <lineage>
        <taxon>Bacteria</taxon>
        <taxon>Bacillati</taxon>
        <taxon>Cyanobacteriota</taxon>
        <taxon>Cyanophyceae</taxon>
        <taxon>Coleofasciculales</taxon>
        <taxon>Coleofasciculaceae</taxon>
        <taxon>Moorena</taxon>
    </lineage>
</organism>
<evidence type="ECO:0000259" key="1">
    <source>
        <dbReference type="Pfam" id="PF00656"/>
    </source>
</evidence>
<evidence type="ECO:0000259" key="2">
    <source>
        <dbReference type="Pfam" id="PF20703"/>
    </source>
</evidence>
<reference evidence="4" key="1">
    <citation type="journal article" date="2011" name="Proc. Natl. Acad. Sci. U.S.A.">
        <title>Genomic insights into the physiology and ecology of the marine filamentous cyanobacterium Lyngbya majuscula.</title>
        <authorList>
            <person name="Jones A.C."/>
            <person name="Monroe E.A."/>
            <person name="Podell S."/>
            <person name="Hess W.R."/>
            <person name="Klages S."/>
            <person name="Esquenazi E."/>
            <person name="Niessen S."/>
            <person name="Hoover H."/>
            <person name="Rothmann M."/>
            <person name="Lasken R.S."/>
            <person name="Yates J.R.III."/>
            <person name="Reinhardt R."/>
            <person name="Kube M."/>
            <person name="Burkart M.D."/>
            <person name="Allen E.E."/>
            <person name="Dorrestein P.C."/>
            <person name="Gerwick W.H."/>
            <person name="Gerwick L."/>
        </authorList>
    </citation>
    <scope>NUCLEOTIDE SEQUENCE [LARGE SCALE GENOMIC DNA]</scope>
    <source>
        <strain evidence="4">3L</strain>
    </source>
</reference>
<protein>
    <submittedName>
        <fullName evidence="3">Uncharacterized caspase domain protein</fullName>
    </submittedName>
</protein>
<dbReference type="EMBL" id="GL890823">
    <property type="protein sequence ID" value="EGJ35137.1"/>
    <property type="molecule type" value="Genomic_DNA"/>
</dbReference>
<dbReference type="InterPro" id="IPR027417">
    <property type="entry name" value="P-loop_NTPase"/>
</dbReference>
<dbReference type="SUPFAM" id="SSF52129">
    <property type="entry name" value="Caspase-like"/>
    <property type="match status" value="1"/>
</dbReference>
<gene>
    <name evidence="3" type="ORF">LYNGBM3L_08570</name>
</gene>
<dbReference type="RefSeq" id="WP_008178364.1">
    <property type="nucleotide sequence ID" value="NZ_GL890823.1"/>
</dbReference>
<dbReference type="Pfam" id="PF00656">
    <property type="entry name" value="Peptidase_C14"/>
    <property type="match status" value="1"/>
</dbReference>
<evidence type="ECO:0000313" key="4">
    <source>
        <dbReference type="Proteomes" id="UP000003959"/>
    </source>
</evidence>
<dbReference type="Gene3D" id="3.40.50.300">
    <property type="entry name" value="P-loop containing nucleotide triphosphate hydrolases"/>
    <property type="match status" value="1"/>
</dbReference>
<dbReference type="OrthoDB" id="464342at2"/>
<feature type="domain" description="Peptidase C14 caspase" evidence="1">
    <location>
        <begin position="5"/>
        <end position="224"/>
    </location>
</feature>
<dbReference type="SUPFAM" id="SSF52540">
    <property type="entry name" value="P-loop containing nucleoside triphosphate hydrolases"/>
    <property type="match status" value="1"/>
</dbReference>
<dbReference type="Gene3D" id="3.40.50.1460">
    <property type="match status" value="1"/>
</dbReference>
<dbReference type="AlphaFoldDB" id="F4XJ57"/>
<keyword evidence="4" id="KW-1185">Reference proteome</keyword>
<dbReference type="eggNOG" id="COG1672">
    <property type="taxonomic scope" value="Bacteria"/>
</dbReference>
<dbReference type="InterPro" id="IPR029030">
    <property type="entry name" value="Caspase-like_dom_sf"/>
</dbReference>
<dbReference type="GO" id="GO:0004197">
    <property type="term" value="F:cysteine-type endopeptidase activity"/>
    <property type="evidence" value="ECO:0007669"/>
    <property type="project" value="InterPro"/>
</dbReference>
<proteinExistence type="predicted"/>
<dbReference type="HOGENOM" id="CLU_002352_0_1_3"/>
<dbReference type="InterPro" id="IPR011600">
    <property type="entry name" value="Pept_C14_caspase"/>
</dbReference>
<evidence type="ECO:0000313" key="3">
    <source>
        <dbReference type="EMBL" id="EGJ35137.1"/>
    </source>
</evidence>
<dbReference type="Proteomes" id="UP000003959">
    <property type="component" value="Unassembled WGS sequence"/>
</dbReference>
<dbReference type="InterPro" id="IPR049052">
    <property type="entry name" value="nSTAND1"/>
</dbReference>
<accession>F4XJ57</accession>
<sequence>MSRDALVVGINSYKEFERLESPAKDAEAIASLLEEYGDFRVRRLPEAKKGGAIRVSRKFPVSVKDFEEAVLKLFLPEANYIPDTALLYFSGHGWLKPLGSLQEGFLATSDFNPNLSNYGLSLRTLRWILQESRVRQQIVWLDCCHSGALFNFQENLKEADPGNLGEGRDRSFIAASRGDEPAYAQLGSEHSLLTDALLKGLDPNRQPDGCVTNDTLVSFIDQALKGAPQRPIFGNSGSQIILTGRNPVEFEHQVTEGVCPYKGLSYFDFNDEDPKYFYGRERLTDQLVEQVRKKNFLAVVGASGNGKSSVVRAGLLYQLKLGKKISGSDQWSIYIFRPGEHPLQSLAKVFLEPNQSTVDRAHQLSKAQDLINSGAIGLGQLIDANEASRVVLVVDQFEECFSPSCDSVERQQFFECLLGAVENSNNKLCLVLTMRADFFGKCFEQNYAGLAGKIQDNLVAVTPLNHDELKEAITEPAKRVGLEVEEELVTQMIKDLEDSPGSLPLLQYTLTELWNKRAVNWLTLSAYNRLGGVRGTLQKRADEVYNSLSPEEKEAAKRIFLELTQLGEGTEDTRRQVFKRDLVSAKQSQELVEEVLQKLADEKLVITNELQEKASESGRVAVVDIAHESLIRHWPRLGSWVDKNREALRKKRNIEKSAQEWLQQEKREELAYLLQGSKLAEAEEFRQLYTDSISLSSVAQEFILISQIERDRQHRQERLRKRWKVATAIAFPVIITISALIFAIQENRSQEALEAVFLDTDTTKIIKALPRVLNQAREHKNRVDNFESADDIEGAIVYYSKHQRDIDQAFAYYRQIVRATGRLKKQIQKNPESLEDTYQKIDEAFKEAEESLAAMILKYRIPELKKYLFMKPNPEFGELLANTKKTDFENQYTEGALRTTYEIVMLNSGAGADLNNDSHIRDQQEADQLPCKVLKEIERLWREATGNRCGWYGPQDIYMNPDCRELDINSSTLTISIFDFDSVDAVEKRFRYCGILSPKPLALGG</sequence>
<dbReference type="eggNOG" id="COG4249">
    <property type="taxonomic scope" value="Bacteria"/>
</dbReference>
<dbReference type="GO" id="GO:0006508">
    <property type="term" value="P:proteolysis"/>
    <property type="evidence" value="ECO:0007669"/>
    <property type="project" value="InterPro"/>
</dbReference>
<dbReference type="Pfam" id="PF20703">
    <property type="entry name" value="nSTAND1"/>
    <property type="match status" value="1"/>
</dbReference>
<feature type="domain" description="Novel STAND NTPase 1" evidence="2">
    <location>
        <begin position="260"/>
        <end position="668"/>
    </location>
</feature>
<name>F4XJ57_9CYAN</name>